<dbReference type="Proteomes" id="UP000003100">
    <property type="component" value="Unassembled WGS sequence"/>
</dbReference>
<keyword evidence="2" id="KW-1185">Reference proteome</keyword>
<reference evidence="1 2" key="2">
    <citation type="submission" date="2009-02" db="EMBL/GenBank/DDBJ databases">
        <title>Draft genome sequence of Blautia hydrogenotrophica DSM 10507 (Ruminococcus hydrogenotrophicus DSM 10507).</title>
        <authorList>
            <person name="Sudarsanam P."/>
            <person name="Ley R."/>
            <person name="Guruge J."/>
            <person name="Turnbaugh P.J."/>
            <person name="Mahowald M."/>
            <person name="Liep D."/>
            <person name="Gordon J."/>
        </authorList>
    </citation>
    <scope>NUCLEOTIDE SEQUENCE [LARGE SCALE GENOMIC DNA]</scope>
    <source>
        <strain evidence="2">DSM 10507 / JCM 14656 / S5a33</strain>
    </source>
</reference>
<evidence type="ECO:0000313" key="1">
    <source>
        <dbReference type="EMBL" id="EEG48264.1"/>
    </source>
</evidence>
<dbReference type="AlphaFoldDB" id="C0CPU4"/>
<gene>
    <name evidence="1" type="ORF">RUMHYD_02895</name>
</gene>
<evidence type="ECO:0000313" key="2">
    <source>
        <dbReference type="Proteomes" id="UP000003100"/>
    </source>
</evidence>
<sequence>MRAIFPNGYWSVNIYKKLYSEIKNIVKKKRLQIGIFTAYEQKVAHLYQLFQKLKK</sequence>
<comment type="caution">
    <text evidence="1">The sequence shown here is derived from an EMBL/GenBank/DDBJ whole genome shotgun (WGS) entry which is preliminary data.</text>
</comment>
<name>C0CPU4_BLAHS</name>
<dbReference type="HOGENOM" id="CLU_3022874_0_0_9"/>
<accession>C0CPU4</accession>
<protein>
    <submittedName>
        <fullName evidence="1">Uncharacterized protein</fullName>
    </submittedName>
</protein>
<proteinExistence type="predicted"/>
<organism evidence="1 2">
    <name type="scientific">Blautia hydrogenotrophica (strain DSM 10507 / JCM 14656 / S5a33)</name>
    <name type="common">Ruminococcus hydrogenotrophicus</name>
    <dbReference type="NCBI Taxonomy" id="476272"/>
    <lineage>
        <taxon>Bacteria</taxon>
        <taxon>Bacillati</taxon>
        <taxon>Bacillota</taxon>
        <taxon>Clostridia</taxon>
        <taxon>Lachnospirales</taxon>
        <taxon>Lachnospiraceae</taxon>
        <taxon>Blautia</taxon>
    </lineage>
</organism>
<dbReference type="EMBL" id="ACBZ01000158">
    <property type="protein sequence ID" value="EEG48264.1"/>
    <property type="molecule type" value="Genomic_DNA"/>
</dbReference>
<reference evidence="1 2" key="1">
    <citation type="submission" date="2009-01" db="EMBL/GenBank/DDBJ databases">
        <authorList>
            <person name="Fulton L."/>
            <person name="Clifton S."/>
            <person name="Fulton B."/>
            <person name="Xu J."/>
            <person name="Minx P."/>
            <person name="Pepin K.H."/>
            <person name="Johnson M."/>
            <person name="Bhonagiri V."/>
            <person name="Nash W.E."/>
            <person name="Mardis E.R."/>
            <person name="Wilson R.K."/>
        </authorList>
    </citation>
    <scope>NUCLEOTIDE SEQUENCE [LARGE SCALE GENOMIC DNA]</scope>
    <source>
        <strain evidence="2">DSM 10507 / JCM 14656 / S5a33</strain>
    </source>
</reference>